<keyword evidence="2" id="KW-1185">Reference proteome</keyword>
<evidence type="ECO:0000313" key="2">
    <source>
        <dbReference type="Proteomes" id="UP000789405"/>
    </source>
</evidence>
<organism evidence="1 2">
    <name type="scientific">Dentiscutata erythropus</name>
    <dbReference type="NCBI Taxonomy" id="1348616"/>
    <lineage>
        <taxon>Eukaryota</taxon>
        <taxon>Fungi</taxon>
        <taxon>Fungi incertae sedis</taxon>
        <taxon>Mucoromycota</taxon>
        <taxon>Glomeromycotina</taxon>
        <taxon>Glomeromycetes</taxon>
        <taxon>Diversisporales</taxon>
        <taxon>Gigasporaceae</taxon>
        <taxon>Dentiscutata</taxon>
    </lineage>
</organism>
<sequence length="75" mass="8510">MNIIEKATKFRGPVCFGRNRSEENALQTRSWKYDQRIVIQLTGTTELEGDTTNKIMGGNKCCTPETINDLLLFAK</sequence>
<dbReference type="EMBL" id="CAJVPY010005912">
    <property type="protein sequence ID" value="CAG8652772.1"/>
    <property type="molecule type" value="Genomic_DNA"/>
</dbReference>
<proteinExistence type="predicted"/>
<dbReference type="AlphaFoldDB" id="A0A9N9DU94"/>
<dbReference type="Proteomes" id="UP000789405">
    <property type="component" value="Unassembled WGS sequence"/>
</dbReference>
<accession>A0A9N9DU94</accession>
<name>A0A9N9DU94_9GLOM</name>
<gene>
    <name evidence="1" type="ORF">DERYTH_LOCUS10272</name>
</gene>
<comment type="caution">
    <text evidence="1">The sequence shown here is derived from an EMBL/GenBank/DDBJ whole genome shotgun (WGS) entry which is preliminary data.</text>
</comment>
<protein>
    <submittedName>
        <fullName evidence="1">14709_t:CDS:1</fullName>
    </submittedName>
</protein>
<reference evidence="1" key="1">
    <citation type="submission" date="2021-06" db="EMBL/GenBank/DDBJ databases">
        <authorList>
            <person name="Kallberg Y."/>
            <person name="Tangrot J."/>
            <person name="Rosling A."/>
        </authorList>
    </citation>
    <scope>NUCLEOTIDE SEQUENCE</scope>
    <source>
        <strain evidence="1">MA453B</strain>
    </source>
</reference>
<evidence type="ECO:0000313" key="1">
    <source>
        <dbReference type="EMBL" id="CAG8652772.1"/>
    </source>
</evidence>